<sequence length="357" mass="38422">MIEQPRHIKSIPAYKPGKSSVDGWDGPVHKLSSNENPYSPLPSVIEAMSHAVATMHRYPNMAAPELTSLLAQRYAVDEHEIAFGGGSVEVAAQLIRAFAGAGDEVMYAWRSFEAYPILVRGAGAEPVQVPLTPKLRHDLPAMLAAITPRTRVIFICTPNNPTGPAVGHDELRDFLTNVPERILVVIDEAYGHFQTDPSAARGIDLFREFVNVAVLHTFSKAYGLAGLRLGYAIAREHIQEGLRKVAMPFAVTDIAQAAGVASLAAEDELMERINVLVAERSRVEIDLAIQGWNVTPSQANFTWLELGDATDAVSAHLNSRGIIARPFSGEGIRVTIGDAAANDAVIAALADAPRPSA</sequence>
<dbReference type="Pfam" id="PF00155">
    <property type="entry name" value="Aminotran_1_2"/>
    <property type="match status" value="1"/>
</dbReference>
<dbReference type="Gene3D" id="3.40.640.10">
    <property type="entry name" value="Type I PLP-dependent aspartate aminotransferase-like (Major domain)"/>
    <property type="match status" value="1"/>
</dbReference>
<dbReference type="InterPro" id="IPR005861">
    <property type="entry name" value="HisP_aminotrans"/>
</dbReference>
<dbReference type="InterPro" id="IPR015421">
    <property type="entry name" value="PyrdxlP-dep_Trfase_major"/>
</dbReference>
<protein>
    <submittedName>
        <fullName evidence="6">Unannotated protein</fullName>
    </submittedName>
</protein>
<organism evidence="6">
    <name type="scientific">freshwater metagenome</name>
    <dbReference type="NCBI Taxonomy" id="449393"/>
    <lineage>
        <taxon>unclassified sequences</taxon>
        <taxon>metagenomes</taxon>
        <taxon>ecological metagenomes</taxon>
    </lineage>
</organism>
<dbReference type="InterPro" id="IPR001917">
    <property type="entry name" value="Aminotrans_II_pyridoxalP_BS"/>
</dbReference>
<keyword evidence="4" id="KW-0663">Pyridoxal phosphate</keyword>
<evidence type="ECO:0000256" key="3">
    <source>
        <dbReference type="ARBA" id="ARBA00022679"/>
    </source>
</evidence>
<keyword evidence="2" id="KW-0032">Aminotransferase</keyword>
<reference evidence="6" key="1">
    <citation type="submission" date="2020-05" db="EMBL/GenBank/DDBJ databases">
        <authorList>
            <person name="Chiriac C."/>
            <person name="Salcher M."/>
            <person name="Ghai R."/>
            <person name="Kavagutti S V."/>
        </authorList>
    </citation>
    <scope>NUCLEOTIDE SEQUENCE</scope>
</reference>
<dbReference type="EMBL" id="CAFBMB010000105">
    <property type="protein sequence ID" value="CAB4905712.1"/>
    <property type="molecule type" value="Genomic_DNA"/>
</dbReference>
<dbReference type="InterPro" id="IPR050106">
    <property type="entry name" value="HistidinolP_aminotransfase"/>
</dbReference>
<dbReference type="InterPro" id="IPR024892">
    <property type="entry name" value="ArAT"/>
</dbReference>
<gene>
    <name evidence="6" type="ORF">UFOPK3516_01176</name>
</gene>
<dbReference type="PANTHER" id="PTHR43643:SF3">
    <property type="entry name" value="HISTIDINOL-PHOSPHATE AMINOTRANSFERASE"/>
    <property type="match status" value="1"/>
</dbReference>
<dbReference type="HAMAP" id="MF_01023">
    <property type="entry name" value="HisC_aminotrans_2"/>
    <property type="match status" value="1"/>
</dbReference>
<evidence type="ECO:0000256" key="1">
    <source>
        <dbReference type="ARBA" id="ARBA00001933"/>
    </source>
</evidence>
<name>A0A6J7GBX0_9ZZZZ</name>
<dbReference type="NCBIfam" id="NF002878">
    <property type="entry name" value="PRK03321.1"/>
    <property type="match status" value="1"/>
</dbReference>
<evidence type="ECO:0000259" key="5">
    <source>
        <dbReference type="Pfam" id="PF00155"/>
    </source>
</evidence>
<dbReference type="AlphaFoldDB" id="A0A6J7GBX0"/>
<dbReference type="GO" id="GO:0000105">
    <property type="term" value="P:L-histidine biosynthetic process"/>
    <property type="evidence" value="ECO:0007669"/>
    <property type="project" value="InterPro"/>
</dbReference>
<evidence type="ECO:0000256" key="4">
    <source>
        <dbReference type="ARBA" id="ARBA00022898"/>
    </source>
</evidence>
<evidence type="ECO:0000313" key="6">
    <source>
        <dbReference type="EMBL" id="CAB4905712.1"/>
    </source>
</evidence>
<dbReference type="GO" id="GO:0030170">
    <property type="term" value="F:pyridoxal phosphate binding"/>
    <property type="evidence" value="ECO:0007669"/>
    <property type="project" value="InterPro"/>
</dbReference>
<dbReference type="PROSITE" id="PS00599">
    <property type="entry name" value="AA_TRANSFER_CLASS_2"/>
    <property type="match status" value="1"/>
</dbReference>
<dbReference type="Gene3D" id="3.90.1150.10">
    <property type="entry name" value="Aspartate Aminotransferase, domain 1"/>
    <property type="match status" value="1"/>
</dbReference>
<dbReference type="GO" id="GO:0004400">
    <property type="term" value="F:histidinol-phosphate transaminase activity"/>
    <property type="evidence" value="ECO:0007669"/>
    <property type="project" value="InterPro"/>
</dbReference>
<dbReference type="HAMAP" id="MF_01513">
    <property type="entry name" value="Phe_aminotrans_2"/>
    <property type="match status" value="1"/>
</dbReference>
<dbReference type="InterPro" id="IPR015424">
    <property type="entry name" value="PyrdxlP-dep_Trfase"/>
</dbReference>
<dbReference type="InterPro" id="IPR015422">
    <property type="entry name" value="PyrdxlP-dep_Trfase_small"/>
</dbReference>
<dbReference type="InterPro" id="IPR004839">
    <property type="entry name" value="Aminotransferase_I/II_large"/>
</dbReference>
<dbReference type="NCBIfam" id="TIGR01141">
    <property type="entry name" value="hisC"/>
    <property type="match status" value="1"/>
</dbReference>
<feature type="domain" description="Aminotransferase class I/classII large" evidence="5">
    <location>
        <begin position="29"/>
        <end position="349"/>
    </location>
</feature>
<accession>A0A6J7GBX0</accession>
<dbReference type="CDD" id="cd00609">
    <property type="entry name" value="AAT_like"/>
    <property type="match status" value="1"/>
</dbReference>
<proteinExistence type="inferred from homology"/>
<dbReference type="SUPFAM" id="SSF53383">
    <property type="entry name" value="PLP-dependent transferases"/>
    <property type="match status" value="1"/>
</dbReference>
<evidence type="ECO:0000256" key="2">
    <source>
        <dbReference type="ARBA" id="ARBA00022576"/>
    </source>
</evidence>
<dbReference type="PANTHER" id="PTHR43643">
    <property type="entry name" value="HISTIDINOL-PHOSPHATE AMINOTRANSFERASE 2"/>
    <property type="match status" value="1"/>
</dbReference>
<keyword evidence="3" id="KW-0808">Transferase</keyword>
<comment type="cofactor">
    <cofactor evidence="1">
        <name>pyridoxal 5'-phosphate</name>
        <dbReference type="ChEBI" id="CHEBI:597326"/>
    </cofactor>
</comment>